<dbReference type="OrthoDB" id="9815116at2"/>
<sequence length="54" mass="5924">MTKYIAVNNKKGGTGKTSVSCMLAVYLSRFGQTCLIDSDESGNATKRFTEEIEE</sequence>
<gene>
    <name evidence="2" type="ORF">OMO_00767</name>
</gene>
<evidence type="ECO:0000313" key="3">
    <source>
        <dbReference type="Proteomes" id="UP000017415"/>
    </source>
</evidence>
<dbReference type="InterPro" id="IPR025669">
    <property type="entry name" value="AAA_dom"/>
</dbReference>
<organism evidence="2 3">
    <name type="scientific">Enterococcus cecorum DSM 20682 = ATCC 43198</name>
    <dbReference type="NCBI Taxonomy" id="1121864"/>
    <lineage>
        <taxon>Bacteria</taxon>
        <taxon>Bacillati</taxon>
        <taxon>Bacillota</taxon>
        <taxon>Bacilli</taxon>
        <taxon>Lactobacillales</taxon>
        <taxon>Enterococcaceae</taxon>
        <taxon>Enterococcus</taxon>
    </lineage>
</organism>
<proteinExistence type="predicted"/>
<dbReference type="Gene3D" id="3.40.50.300">
    <property type="entry name" value="P-loop containing nucleotide triphosphate hydrolases"/>
    <property type="match status" value="1"/>
</dbReference>
<dbReference type="CDD" id="cd02042">
    <property type="entry name" value="ParAB_family"/>
    <property type="match status" value="1"/>
</dbReference>
<name>S1QXG0_9ENTE</name>
<keyword evidence="3" id="KW-1185">Reference proteome</keyword>
<dbReference type="PATRIC" id="fig|1121864.4.peg.2294"/>
<reference evidence="2 3" key="1">
    <citation type="submission" date="2013-10" db="EMBL/GenBank/DDBJ databases">
        <title>The Genome Sequence of Enterococcus cecorum DSM 20682 (= ATCC 43198) (Illumina assembly).</title>
        <authorList>
            <consortium name="The Broad Institute Genomics Platform"/>
            <consortium name="The Broad Institute Genome Sequencing Center for Infectious Disease"/>
            <person name="Earl A."/>
            <person name="Russ C."/>
            <person name="Gilmore M."/>
            <person name="Surin D."/>
            <person name="Walker B."/>
            <person name="Young S."/>
            <person name="Zeng Q."/>
            <person name="Gargeya S."/>
            <person name="Fitzgerald M."/>
            <person name="Haas B."/>
            <person name="Abouelleil A."/>
            <person name="Allen A.W."/>
            <person name="Alvarado L."/>
            <person name="Arachchi H.M."/>
            <person name="Berlin A.M."/>
            <person name="Chapman S.B."/>
            <person name="Gainer-Dewar J."/>
            <person name="Goldberg J."/>
            <person name="Griggs A."/>
            <person name="Gujja S."/>
            <person name="Hansen M."/>
            <person name="Howarth C."/>
            <person name="Imamovic A."/>
            <person name="Ireland A."/>
            <person name="Larimer J."/>
            <person name="McCowan C."/>
            <person name="Murphy C."/>
            <person name="Pearson M."/>
            <person name="Poon T.W."/>
            <person name="Priest M."/>
            <person name="Roberts A."/>
            <person name="Saif S."/>
            <person name="Shea T."/>
            <person name="Sisk P."/>
            <person name="Sykes S."/>
            <person name="Wortman J."/>
            <person name="Nusbaum C."/>
            <person name="Birren B."/>
        </authorList>
    </citation>
    <scope>NUCLEOTIDE SEQUENCE [LARGE SCALE GENOMIC DNA]</scope>
    <source>
        <strain evidence="2 3">ATCC 43198</strain>
    </source>
</reference>
<dbReference type="SUPFAM" id="SSF52540">
    <property type="entry name" value="P-loop containing nucleoside triphosphate hydrolases"/>
    <property type="match status" value="1"/>
</dbReference>
<evidence type="ECO:0000259" key="1">
    <source>
        <dbReference type="Pfam" id="PF13614"/>
    </source>
</evidence>
<accession>S1QXG0</accession>
<evidence type="ECO:0000313" key="2">
    <source>
        <dbReference type="EMBL" id="ESK61798.1"/>
    </source>
</evidence>
<feature type="domain" description="AAA" evidence="1">
    <location>
        <begin position="3"/>
        <end position="49"/>
    </location>
</feature>
<comment type="caution">
    <text evidence="2">The sequence shown here is derived from an EMBL/GenBank/DDBJ whole genome shotgun (WGS) entry which is preliminary data.</text>
</comment>
<dbReference type="HOGENOM" id="CLU_3043043_0_0_9"/>
<protein>
    <recommendedName>
        <fullName evidence="1">AAA domain-containing protein</fullName>
    </recommendedName>
</protein>
<dbReference type="Pfam" id="PF13614">
    <property type="entry name" value="AAA_31"/>
    <property type="match status" value="1"/>
</dbReference>
<dbReference type="InterPro" id="IPR027417">
    <property type="entry name" value="P-loop_NTPase"/>
</dbReference>
<dbReference type="EMBL" id="AHYS01000004">
    <property type="protein sequence ID" value="ESK61798.1"/>
    <property type="molecule type" value="Genomic_DNA"/>
</dbReference>
<dbReference type="Proteomes" id="UP000017415">
    <property type="component" value="Unassembled WGS sequence"/>
</dbReference>
<dbReference type="AlphaFoldDB" id="S1QXG0"/>